<gene>
    <name evidence="4" type="ORF">GR328_10085</name>
</gene>
<dbReference type="PROSITE" id="PS51257">
    <property type="entry name" value="PROKAR_LIPOPROTEIN"/>
    <property type="match status" value="1"/>
</dbReference>
<name>A0A7X3MRR5_9HYPH</name>
<comment type="caution">
    <text evidence="4">The sequence shown here is derived from an EMBL/GenBank/DDBJ whole genome shotgun (WGS) entry which is preliminary data.</text>
</comment>
<proteinExistence type="predicted"/>
<dbReference type="AlphaFoldDB" id="A0A7X3MRR5"/>
<feature type="domain" description="Peptidase M15A C-terminal" evidence="3">
    <location>
        <begin position="133"/>
        <end position="212"/>
    </location>
</feature>
<reference evidence="4 5" key="2">
    <citation type="submission" date="2020-01" db="EMBL/GenBank/DDBJ databases">
        <title>Microvirga sp. nov., an arsenate reduction bacterium isolated from Tibet hotspring sediments.</title>
        <authorList>
            <person name="Xian W.-D."/>
            <person name="Li W.-J."/>
        </authorList>
    </citation>
    <scope>NUCLEOTIDE SEQUENCE [LARGE SCALE GENOMIC DNA]</scope>
    <source>
        <strain evidence="4 5">KCTC 23863</strain>
    </source>
</reference>
<evidence type="ECO:0000313" key="4">
    <source>
        <dbReference type="EMBL" id="MXQ11800.1"/>
    </source>
</evidence>
<feature type="chain" id="PRO_5030559089" evidence="2">
    <location>
        <begin position="32"/>
        <end position="219"/>
    </location>
</feature>
<dbReference type="Proteomes" id="UP000436483">
    <property type="component" value="Unassembled WGS sequence"/>
</dbReference>
<dbReference type="InterPro" id="IPR013230">
    <property type="entry name" value="Peptidase_M15A_C"/>
</dbReference>
<keyword evidence="5" id="KW-1185">Reference proteome</keyword>
<feature type="compositionally biased region" description="Basic residues" evidence="1">
    <location>
        <begin position="58"/>
        <end position="72"/>
    </location>
</feature>
<evidence type="ECO:0000259" key="3">
    <source>
        <dbReference type="Pfam" id="PF08291"/>
    </source>
</evidence>
<dbReference type="SUPFAM" id="SSF55166">
    <property type="entry name" value="Hedgehog/DD-peptidase"/>
    <property type="match status" value="1"/>
</dbReference>
<dbReference type="EMBL" id="WURB01000005">
    <property type="protein sequence ID" value="MXQ11800.1"/>
    <property type="molecule type" value="Genomic_DNA"/>
</dbReference>
<reference evidence="4 5" key="1">
    <citation type="submission" date="2019-12" db="EMBL/GenBank/DDBJ databases">
        <authorList>
            <person name="Yuan C.-G."/>
        </authorList>
    </citation>
    <scope>NUCLEOTIDE SEQUENCE [LARGE SCALE GENOMIC DNA]</scope>
    <source>
        <strain evidence="4 5">KCTC 23863</strain>
    </source>
</reference>
<evidence type="ECO:0000313" key="5">
    <source>
        <dbReference type="Proteomes" id="UP000436483"/>
    </source>
</evidence>
<evidence type="ECO:0000256" key="1">
    <source>
        <dbReference type="SAM" id="MobiDB-lite"/>
    </source>
</evidence>
<sequence length="219" mass="23437">MSTEVKTRRAPWLVFVTGACLAAFLPHPADAQNLHPEPSGIVIPLPLSNAPAASAGVRRSKAPPRSKARSKAVPKVEYASLPSHDRNSDPASTGSLPEAGTLGKHAPPGFASLVSRGTIKLRATAPTRCLPGNLLAVLADLAVKFGPVSIESTHRGKNRNRRAGGARRSLHLSCRAIDFRVKGRTRGIMAYLSARPEVGGLKRYRNGIIHIDNGERRSW</sequence>
<dbReference type="Gene3D" id="3.30.1380.10">
    <property type="match status" value="1"/>
</dbReference>
<feature type="signal peptide" evidence="2">
    <location>
        <begin position="1"/>
        <end position="31"/>
    </location>
</feature>
<dbReference type="InterPro" id="IPR009045">
    <property type="entry name" value="Zn_M74/Hedgehog-like"/>
</dbReference>
<keyword evidence="2" id="KW-0732">Signal</keyword>
<dbReference type="Pfam" id="PF08291">
    <property type="entry name" value="Peptidase_M15_3"/>
    <property type="match status" value="1"/>
</dbReference>
<evidence type="ECO:0000256" key="2">
    <source>
        <dbReference type="SAM" id="SignalP"/>
    </source>
</evidence>
<protein>
    <submittedName>
        <fullName evidence="4">DUF882 domain-containing protein</fullName>
    </submittedName>
</protein>
<feature type="region of interest" description="Disordered" evidence="1">
    <location>
        <begin position="53"/>
        <end position="104"/>
    </location>
</feature>
<dbReference type="RefSeq" id="WP_160884373.1">
    <property type="nucleotide sequence ID" value="NZ_WURB01000005.1"/>
</dbReference>
<accession>A0A7X3MRR5</accession>
<dbReference type="OrthoDB" id="8382078at2"/>
<organism evidence="4 5">
    <name type="scientific">Microvirga makkahensis</name>
    <dbReference type="NCBI Taxonomy" id="1128670"/>
    <lineage>
        <taxon>Bacteria</taxon>
        <taxon>Pseudomonadati</taxon>
        <taxon>Pseudomonadota</taxon>
        <taxon>Alphaproteobacteria</taxon>
        <taxon>Hyphomicrobiales</taxon>
        <taxon>Methylobacteriaceae</taxon>
        <taxon>Microvirga</taxon>
    </lineage>
</organism>